<dbReference type="Proteomes" id="UP001304895">
    <property type="component" value="Unassembled WGS sequence"/>
</dbReference>
<accession>A0AAN6ZDK6</accession>
<name>A0AAN6ZDK6_9PEZI</name>
<reference evidence="1" key="2">
    <citation type="submission" date="2023-05" db="EMBL/GenBank/DDBJ databases">
        <authorList>
            <consortium name="Lawrence Berkeley National Laboratory"/>
            <person name="Steindorff A."/>
            <person name="Hensen N."/>
            <person name="Bonometti L."/>
            <person name="Westerberg I."/>
            <person name="Brannstrom I.O."/>
            <person name="Guillou S."/>
            <person name="Cros-Aarteil S."/>
            <person name="Calhoun S."/>
            <person name="Haridas S."/>
            <person name="Kuo A."/>
            <person name="Mondo S."/>
            <person name="Pangilinan J."/>
            <person name="Riley R."/>
            <person name="Labutti K."/>
            <person name="Andreopoulos B."/>
            <person name="Lipzen A."/>
            <person name="Chen C."/>
            <person name="Yanf M."/>
            <person name="Daum C."/>
            <person name="Ng V."/>
            <person name="Clum A."/>
            <person name="Ohm R."/>
            <person name="Martin F."/>
            <person name="Silar P."/>
            <person name="Natvig D."/>
            <person name="Lalanne C."/>
            <person name="Gautier V."/>
            <person name="Ament-Velasquez S.L."/>
            <person name="Kruys A."/>
            <person name="Hutchinson M.I."/>
            <person name="Powell A.J."/>
            <person name="Barry K."/>
            <person name="Miller A.N."/>
            <person name="Grigoriev I.V."/>
            <person name="Debuchy R."/>
            <person name="Gladieux P."/>
            <person name="Thoren M.H."/>
            <person name="Johannesson H."/>
        </authorList>
    </citation>
    <scope>NUCLEOTIDE SEQUENCE</scope>
    <source>
        <strain evidence="1">CBS 123565</strain>
    </source>
</reference>
<sequence length="78" mass="8278">MPQPRIAGSGSSRRSMNPFTATYNAFVVSENAPIVRSITAFGFAVTFLATGWGEYLLSFVPPLPSFGPPRLLTSASPA</sequence>
<evidence type="ECO:0008006" key="3">
    <source>
        <dbReference type="Google" id="ProtNLM"/>
    </source>
</evidence>
<dbReference type="EMBL" id="MU853410">
    <property type="protein sequence ID" value="KAK4133926.1"/>
    <property type="molecule type" value="Genomic_DNA"/>
</dbReference>
<organism evidence="1 2">
    <name type="scientific">Trichocladium antarcticum</name>
    <dbReference type="NCBI Taxonomy" id="1450529"/>
    <lineage>
        <taxon>Eukaryota</taxon>
        <taxon>Fungi</taxon>
        <taxon>Dikarya</taxon>
        <taxon>Ascomycota</taxon>
        <taxon>Pezizomycotina</taxon>
        <taxon>Sordariomycetes</taxon>
        <taxon>Sordariomycetidae</taxon>
        <taxon>Sordariales</taxon>
        <taxon>Chaetomiaceae</taxon>
        <taxon>Trichocladium</taxon>
    </lineage>
</organism>
<protein>
    <recommendedName>
        <fullName evidence="3">TOM core complex subunit Tom6</fullName>
    </recommendedName>
</protein>
<evidence type="ECO:0000313" key="1">
    <source>
        <dbReference type="EMBL" id="KAK4133926.1"/>
    </source>
</evidence>
<proteinExistence type="predicted"/>
<comment type="caution">
    <text evidence="1">The sequence shown here is derived from an EMBL/GenBank/DDBJ whole genome shotgun (WGS) entry which is preliminary data.</text>
</comment>
<evidence type="ECO:0000313" key="2">
    <source>
        <dbReference type="Proteomes" id="UP001304895"/>
    </source>
</evidence>
<reference evidence="1" key="1">
    <citation type="journal article" date="2023" name="Mol. Phylogenet. Evol.">
        <title>Genome-scale phylogeny and comparative genomics of the fungal order Sordariales.</title>
        <authorList>
            <person name="Hensen N."/>
            <person name="Bonometti L."/>
            <person name="Westerberg I."/>
            <person name="Brannstrom I.O."/>
            <person name="Guillou S."/>
            <person name="Cros-Aarteil S."/>
            <person name="Calhoun S."/>
            <person name="Haridas S."/>
            <person name="Kuo A."/>
            <person name="Mondo S."/>
            <person name="Pangilinan J."/>
            <person name="Riley R."/>
            <person name="LaButti K."/>
            <person name="Andreopoulos B."/>
            <person name="Lipzen A."/>
            <person name="Chen C."/>
            <person name="Yan M."/>
            <person name="Daum C."/>
            <person name="Ng V."/>
            <person name="Clum A."/>
            <person name="Steindorff A."/>
            <person name="Ohm R.A."/>
            <person name="Martin F."/>
            <person name="Silar P."/>
            <person name="Natvig D.O."/>
            <person name="Lalanne C."/>
            <person name="Gautier V."/>
            <person name="Ament-Velasquez S.L."/>
            <person name="Kruys A."/>
            <person name="Hutchinson M.I."/>
            <person name="Powell A.J."/>
            <person name="Barry K."/>
            <person name="Miller A.N."/>
            <person name="Grigoriev I.V."/>
            <person name="Debuchy R."/>
            <person name="Gladieux P."/>
            <person name="Hiltunen Thoren M."/>
            <person name="Johannesson H."/>
        </authorList>
    </citation>
    <scope>NUCLEOTIDE SEQUENCE</scope>
    <source>
        <strain evidence="1">CBS 123565</strain>
    </source>
</reference>
<gene>
    <name evidence="1" type="ORF">BT67DRAFT_381316</name>
</gene>
<dbReference type="AlphaFoldDB" id="A0AAN6ZDK6"/>
<keyword evidence="2" id="KW-1185">Reference proteome</keyword>